<dbReference type="eggNOG" id="COG0399">
    <property type="taxonomic scope" value="Bacteria"/>
</dbReference>
<accession>N2AE06</accession>
<dbReference type="AlphaFoldDB" id="N2AE06"/>
<dbReference type="PATRIC" id="fig|1235802.3.peg.3172"/>
<sequence length="67" mass="7667">MHGIGTLIHYPVPPHLSQAYEYLGLREGSLTITERYAREVLSLPLYDGMIPDEVSYVIEMVNRFSVK</sequence>
<proteinExistence type="predicted"/>
<evidence type="ECO:0000313" key="2">
    <source>
        <dbReference type="Proteomes" id="UP000012589"/>
    </source>
</evidence>
<dbReference type="Gene3D" id="3.90.1150.10">
    <property type="entry name" value="Aspartate Aminotransferase, domain 1"/>
    <property type="match status" value="1"/>
</dbReference>
<dbReference type="SUPFAM" id="SSF53383">
    <property type="entry name" value="PLP-dependent transferases"/>
    <property type="match status" value="1"/>
</dbReference>
<dbReference type="HOGENOM" id="CLU_2806056_0_0_9"/>
<dbReference type="EMBL" id="AQFT01000092">
    <property type="protein sequence ID" value="EMZ24698.1"/>
    <property type="molecule type" value="Genomic_DNA"/>
</dbReference>
<keyword evidence="2" id="KW-1185">Reference proteome</keyword>
<gene>
    <name evidence="1" type="ORF">C823_03002</name>
</gene>
<dbReference type="InterPro" id="IPR000653">
    <property type="entry name" value="DegT/StrS_aminotransferase"/>
</dbReference>
<comment type="caution">
    <text evidence="1">The sequence shown here is derived from an EMBL/GenBank/DDBJ whole genome shotgun (WGS) entry which is preliminary data.</text>
</comment>
<name>N2AE06_9FIRM</name>
<organism evidence="1 2">
    <name type="scientific">Eubacterium plexicaudatum ASF492</name>
    <dbReference type="NCBI Taxonomy" id="1235802"/>
    <lineage>
        <taxon>Bacteria</taxon>
        <taxon>Bacillati</taxon>
        <taxon>Bacillota</taxon>
        <taxon>Clostridia</taxon>
        <taxon>Eubacteriales</taxon>
        <taxon>Eubacteriaceae</taxon>
        <taxon>Eubacterium</taxon>
    </lineage>
</organism>
<dbReference type="STRING" id="1235802.C823_03002"/>
<evidence type="ECO:0000313" key="1">
    <source>
        <dbReference type="EMBL" id="EMZ24698.1"/>
    </source>
</evidence>
<dbReference type="Proteomes" id="UP000012589">
    <property type="component" value="Unassembled WGS sequence"/>
</dbReference>
<protein>
    <submittedName>
        <fullName evidence="1">Uncharacterized protein</fullName>
    </submittedName>
</protein>
<dbReference type="InterPro" id="IPR015424">
    <property type="entry name" value="PyrdxlP-dep_Trfase"/>
</dbReference>
<dbReference type="Pfam" id="PF01041">
    <property type="entry name" value="DegT_DnrJ_EryC1"/>
    <property type="match status" value="1"/>
</dbReference>
<reference evidence="1 2" key="1">
    <citation type="journal article" date="2014" name="Genome Announc.">
        <title>Draft genome sequences of the altered schaedler flora, a defined bacterial community from gnotobiotic mice.</title>
        <authorList>
            <person name="Wannemuehler M.J."/>
            <person name="Overstreet A.M."/>
            <person name="Ward D.V."/>
            <person name="Phillips G.J."/>
        </authorList>
    </citation>
    <scope>NUCLEOTIDE SEQUENCE [LARGE SCALE GENOMIC DNA]</scope>
    <source>
        <strain evidence="1 2">ASF492</strain>
    </source>
</reference>
<dbReference type="InterPro" id="IPR015422">
    <property type="entry name" value="PyrdxlP-dep_Trfase_small"/>
</dbReference>